<evidence type="ECO:0000256" key="6">
    <source>
        <dbReference type="ARBA" id="ARBA00022917"/>
    </source>
</evidence>
<dbReference type="AlphaFoldDB" id="A0A7Z8P1S8"/>
<proteinExistence type="inferred from homology"/>
<gene>
    <name evidence="9" type="primary">eif2b</name>
    <name evidence="11" type="ORF">FKV42_12700</name>
</gene>
<sequence length="202" mass="22544">MEDYEALLDRAIANLPDMETTDARFVIPEPKIMVEGKTTILDNFNNIADVLNRNPDHVMKYLTREMGTAGKIDGLRAVFQGRFSKEQIKSNIEAYVEEFVMCSECGRPDTQLTKMDRIMVLKCAACGAHRPVKKRRASAPVKQDAIEEGKEYDVRIDAVGSKGDGIAKVDRYTIFVPGAAKGETLKIRIKRISGTLAFSEKV</sequence>
<dbReference type="InterPro" id="IPR002792">
    <property type="entry name" value="TRAM_dom"/>
</dbReference>
<dbReference type="FunFam" id="3.30.30.170:FF:000001">
    <property type="entry name" value="Eukaryotic translation initiation factor 2 subunit"/>
    <property type="match status" value="1"/>
</dbReference>
<organism evidence="11 12">
    <name type="scientific">Methanolobus vulcani</name>
    <dbReference type="NCBI Taxonomy" id="38026"/>
    <lineage>
        <taxon>Archaea</taxon>
        <taxon>Methanobacteriati</taxon>
        <taxon>Methanobacteriota</taxon>
        <taxon>Stenosarchaea group</taxon>
        <taxon>Methanomicrobia</taxon>
        <taxon>Methanosarcinales</taxon>
        <taxon>Methanosarcinaceae</taxon>
        <taxon>Methanolobus</taxon>
    </lineage>
</organism>
<name>A0A7Z8P1S8_9EURY</name>
<evidence type="ECO:0000256" key="9">
    <source>
        <dbReference type="HAMAP-Rule" id="MF_00232"/>
    </source>
</evidence>
<reference evidence="11 12" key="1">
    <citation type="submission" date="2019-06" db="EMBL/GenBank/DDBJ databases">
        <title>Draft genome sequence of Methanolobus vulcani B1d.</title>
        <authorList>
            <person name="Creighbaum A.J."/>
            <person name="Ticak T."/>
            <person name="Hariraju D."/>
            <person name="Arivett B.A."/>
            <person name="Ferguson D.J.Jr."/>
        </authorList>
    </citation>
    <scope>NUCLEOTIDE SEQUENCE [LARGE SCALE GENOMIC DNA]</scope>
    <source>
        <strain evidence="11 12">B1d</strain>
    </source>
</reference>
<dbReference type="InterPro" id="IPR002735">
    <property type="entry name" value="Transl_init_fac_IF2/IF5_dom"/>
</dbReference>
<comment type="caution">
    <text evidence="11">The sequence shown here is derived from an EMBL/GenBank/DDBJ whole genome shotgun (WGS) entry which is preliminary data.</text>
</comment>
<evidence type="ECO:0000256" key="4">
    <source>
        <dbReference type="ARBA" id="ARBA00022314"/>
    </source>
</evidence>
<evidence type="ECO:0000259" key="10">
    <source>
        <dbReference type="PROSITE" id="PS50926"/>
    </source>
</evidence>
<keyword evidence="5 9" id="KW-0396">Initiation factor</keyword>
<evidence type="ECO:0000256" key="3">
    <source>
        <dbReference type="ARBA" id="ARBA00011243"/>
    </source>
</evidence>
<accession>A0A7Z8P1S8</accession>
<comment type="function">
    <text evidence="1 9">eIF-2 functions in the early steps of protein synthesis by forming a ternary complex with GTP and initiator tRNA.</text>
</comment>
<evidence type="ECO:0000256" key="2">
    <source>
        <dbReference type="ARBA" id="ARBA00010397"/>
    </source>
</evidence>
<dbReference type="Pfam" id="PF01873">
    <property type="entry name" value="eIF-5_eIF-2B"/>
    <property type="match status" value="1"/>
</dbReference>
<dbReference type="Gene3D" id="2.40.50.140">
    <property type="entry name" value="Nucleic acid-binding proteins"/>
    <property type="match status" value="1"/>
</dbReference>
<dbReference type="SUPFAM" id="SSF75689">
    <property type="entry name" value="Zinc-binding domain of translation initiation factor 2 beta"/>
    <property type="match status" value="1"/>
</dbReference>
<dbReference type="InterPro" id="IPR016189">
    <property type="entry name" value="Transl_init_fac_IF2/IF5_N"/>
</dbReference>
<evidence type="ECO:0000256" key="1">
    <source>
        <dbReference type="ARBA" id="ARBA00003323"/>
    </source>
</evidence>
<evidence type="ECO:0000256" key="5">
    <source>
        <dbReference type="ARBA" id="ARBA00022540"/>
    </source>
</evidence>
<dbReference type="InterPro" id="IPR012340">
    <property type="entry name" value="NA-bd_OB-fold"/>
</dbReference>
<feature type="domain" description="TRAM" evidence="10">
    <location>
        <begin position="145"/>
        <end position="202"/>
    </location>
</feature>
<dbReference type="InterPro" id="IPR004458">
    <property type="entry name" value="TIF2_bsu_arc"/>
</dbReference>
<dbReference type="InterPro" id="IPR045196">
    <property type="entry name" value="IF2/IF5"/>
</dbReference>
<dbReference type="Pfam" id="PF01938">
    <property type="entry name" value="TRAM"/>
    <property type="match status" value="1"/>
</dbReference>
<dbReference type="PANTHER" id="PTHR23001:SF3">
    <property type="entry name" value="EUKARYOTIC TRANSLATION INITIATION FACTOR 2 SUBUNIT 2"/>
    <property type="match status" value="1"/>
</dbReference>
<dbReference type="PROSITE" id="PS50926">
    <property type="entry name" value="TRAM"/>
    <property type="match status" value="1"/>
</dbReference>
<dbReference type="RefSeq" id="WP_154810700.1">
    <property type="nucleotide sequence ID" value="NZ_VIAQ01000019.1"/>
</dbReference>
<dbReference type="NCBIfam" id="NF003067">
    <property type="entry name" value="PRK03988.1"/>
    <property type="match status" value="1"/>
</dbReference>
<dbReference type="Proteomes" id="UP000319335">
    <property type="component" value="Unassembled WGS sequence"/>
</dbReference>
<evidence type="ECO:0000256" key="7">
    <source>
        <dbReference type="ARBA" id="ARBA00031466"/>
    </source>
</evidence>
<dbReference type="GO" id="GO:0003743">
    <property type="term" value="F:translation initiation factor activity"/>
    <property type="evidence" value="ECO:0007669"/>
    <property type="project" value="UniProtKB-UniRule"/>
</dbReference>
<evidence type="ECO:0000313" key="12">
    <source>
        <dbReference type="Proteomes" id="UP000319335"/>
    </source>
</evidence>
<comment type="subunit">
    <text evidence="3 9">Heterotrimer composed of an alpha, a beta and a gamma chain.</text>
</comment>
<dbReference type="SMART" id="SM00653">
    <property type="entry name" value="eIF2B_5"/>
    <property type="match status" value="1"/>
</dbReference>
<keyword evidence="12" id="KW-1185">Reference proteome</keyword>
<dbReference type="HAMAP" id="MF_00232">
    <property type="entry name" value="eIF_2_beta"/>
    <property type="match status" value="1"/>
</dbReference>
<dbReference type="PANTHER" id="PTHR23001">
    <property type="entry name" value="EUKARYOTIC TRANSLATION INITIATION FACTOR"/>
    <property type="match status" value="1"/>
</dbReference>
<evidence type="ECO:0000256" key="8">
    <source>
        <dbReference type="ARBA" id="ARBA00032408"/>
    </source>
</evidence>
<dbReference type="SUPFAM" id="SSF100966">
    <property type="entry name" value="Translation initiation factor 2 beta, aIF2beta, N-terminal domain"/>
    <property type="match status" value="1"/>
</dbReference>
<dbReference type="EMBL" id="VIAQ01000019">
    <property type="protein sequence ID" value="TQD24076.1"/>
    <property type="molecule type" value="Genomic_DNA"/>
</dbReference>
<dbReference type="NCBIfam" id="NF008993">
    <property type="entry name" value="PRK12336.1"/>
    <property type="match status" value="1"/>
</dbReference>
<dbReference type="InterPro" id="IPR016190">
    <property type="entry name" value="Transl_init_fac_IF2/IF5_Zn-bd"/>
</dbReference>
<keyword evidence="6 9" id="KW-0648">Protein biosynthesis</keyword>
<protein>
    <recommendedName>
        <fullName evidence="4 9">Translation initiation factor 2 subunit beta</fullName>
    </recommendedName>
    <alternativeName>
        <fullName evidence="7 9">aIF2-beta</fullName>
    </alternativeName>
    <alternativeName>
        <fullName evidence="8 9">eIF-2-beta</fullName>
    </alternativeName>
</protein>
<dbReference type="NCBIfam" id="TIGR00311">
    <property type="entry name" value="aIF-2beta"/>
    <property type="match status" value="1"/>
</dbReference>
<dbReference type="SUPFAM" id="SSF50249">
    <property type="entry name" value="Nucleic acid-binding proteins"/>
    <property type="match status" value="1"/>
</dbReference>
<evidence type="ECO:0000313" key="11">
    <source>
        <dbReference type="EMBL" id="TQD24076.1"/>
    </source>
</evidence>
<comment type="similarity">
    <text evidence="2 9">Belongs to the eIF-2-beta/eIF-5 family.</text>
</comment>
<dbReference type="OrthoDB" id="38099at2157"/>
<dbReference type="Gene3D" id="3.30.30.170">
    <property type="match status" value="1"/>
</dbReference>